<keyword evidence="3" id="KW-1185">Reference proteome</keyword>
<organism evidence="2 3">
    <name type="scientific">Gordonia aichiensis NBRC 108223</name>
    <dbReference type="NCBI Taxonomy" id="1220583"/>
    <lineage>
        <taxon>Bacteria</taxon>
        <taxon>Bacillati</taxon>
        <taxon>Actinomycetota</taxon>
        <taxon>Actinomycetes</taxon>
        <taxon>Mycobacteriales</taxon>
        <taxon>Gordoniaceae</taxon>
        <taxon>Gordonia</taxon>
    </lineage>
</organism>
<name>L7KRP1_9ACTN</name>
<evidence type="ECO:0000313" key="2">
    <source>
        <dbReference type="EMBL" id="GAC50383.1"/>
    </source>
</evidence>
<dbReference type="OrthoDB" id="4380708at2"/>
<dbReference type="Gene3D" id="1.10.10.10">
    <property type="entry name" value="Winged helix-like DNA-binding domain superfamily/Winged helix DNA-binding domain"/>
    <property type="match status" value="1"/>
</dbReference>
<proteinExistence type="predicted"/>
<dbReference type="eggNOG" id="COG2197">
    <property type="taxonomic scope" value="Bacteria"/>
</dbReference>
<evidence type="ECO:0000313" key="3">
    <source>
        <dbReference type="Proteomes" id="UP000010988"/>
    </source>
</evidence>
<dbReference type="Pfam" id="PF00196">
    <property type="entry name" value="GerE"/>
    <property type="match status" value="1"/>
</dbReference>
<dbReference type="GO" id="GO:0006355">
    <property type="term" value="P:regulation of DNA-templated transcription"/>
    <property type="evidence" value="ECO:0007669"/>
    <property type="project" value="InterPro"/>
</dbReference>
<gene>
    <name evidence="2" type="ORF">GOACH_24_00040</name>
</gene>
<comment type="caution">
    <text evidence="2">The sequence shown here is derived from an EMBL/GenBank/DDBJ whole genome shotgun (WGS) entry which is preliminary data.</text>
</comment>
<dbReference type="InterPro" id="IPR016032">
    <property type="entry name" value="Sig_transdc_resp-reg_C-effctor"/>
</dbReference>
<dbReference type="STRING" id="1220583.GOACH_24_00040"/>
<reference evidence="2 3" key="1">
    <citation type="submission" date="2012-12" db="EMBL/GenBank/DDBJ databases">
        <title>Whole genome shotgun sequence of Gordonia aichiensis NBRC 108223.</title>
        <authorList>
            <person name="Isaki-Nakamura S."/>
            <person name="Hosoyama A."/>
            <person name="Tsuchikane K."/>
            <person name="Ando Y."/>
            <person name="Baba S."/>
            <person name="Ohji S."/>
            <person name="Hamada M."/>
            <person name="Tamura T."/>
            <person name="Yamazoe A."/>
            <person name="Yamazaki S."/>
            <person name="Fujita N."/>
        </authorList>
    </citation>
    <scope>NUCLEOTIDE SEQUENCE [LARGE SCALE GENOMIC DNA]</scope>
    <source>
        <strain evidence="2 3">NBRC 108223</strain>
    </source>
</reference>
<dbReference type="GO" id="GO:0003677">
    <property type="term" value="F:DNA binding"/>
    <property type="evidence" value="ECO:0007669"/>
    <property type="project" value="InterPro"/>
</dbReference>
<dbReference type="InterPro" id="IPR036388">
    <property type="entry name" value="WH-like_DNA-bd_sf"/>
</dbReference>
<dbReference type="AlphaFoldDB" id="L7KRP1"/>
<dbReference type="InterPro" id="IPR000792">
    <property type="entry name" value="Tscrpt_reg_LuxR_C"/>
</dbReference>
<dbReference type="PRINTS" id="PR00038">
    <property type="entry name" value="HTHLUXR"/>
</dbReference>
<dbReference type="EMBL" id="BANR01000024">
    <property type="protein sequence ID" value="GAC50383.1"/>
    <property type="molecule type" value="Genomic_DNA"/>
</dbReference>
<dbReference type="RefSeq" id="WP_005178092.1">
    <property type="nucleotide sequence ID" value="NZ_BANR01000024.1"/>
</dbReference>
<dbReference type="Proteomes" id="UP000010988">
    <property type="component" value="Unassembled WGS sequence"/>
</dbReference>
<evidence type="ECO:0000259" key="1">
    <source>
        <dbReference type="SMART" id="SM00421"/>
    </source>
</evidence>
<sequence>MNPTASYNVHHNGSDEMVVAVVTENDIFDSALCALIERFGFSAVAVSPSGTGSPNCVASVPSSPTVTYGAVVVRTATAQKRVQSDPAFDDAAVIGLGFAAANDHGIDIPNGARATSELASFLSELATGRGSHENVRLTGRERQILTTYALGATMSETAAAHNIAESTVRAHYRRVTNRYEVAGRPVGNKAQLLIRLMADGWVNPHEILHAAC</sequence>
<accession>L7KRP1</accession>
<dbReference type="SMART" id="SM00421">
    <property type="entry name" value="HTH_LUXR"/>
    <property type="match status" value="1"/>
</dbReference>
<dbReference type="SUPFAM" id="SSF46894">
    <property type="entry name" value="C-terminal effector domain of the bipartite response regulators"/>
    <property type="match status" value="1"/>
</dbReference>
<protein>
    <submittedName>
        <fullName evidence="2">Putative LuxR family transcriptional regulator</fullName>
    </submittedName>
</protein>
<feature type="domain" description="HTH luxR-type" evidence="1">
    <location>
        <begin position="134"/>
        <end position="196"/>
    </location>
</feature>